<evidence type="ECO:0000313" key="1">
    <source>
        <dbReference type="EMBL" id="NKY03013.1"/>
    </source>
</evidence>
<protein>
    <submittedName>
        <fullName evidence="1">Uncharacterized protein</fullName>
    </submittedName>
</protein>
<sequence>MTDSTWTAGRGMERIVAYEPSLSDMLQLLSDRDRSPWQQFVGFEPTEVTREEPTANNADLLLTADDGGRAVIEVKLGHILGQSQQSKYEALPGAPTLYLAALSSDRDRLSNLGSERWKFLSLRELFGSWQYVADETARVIAGEVTSVLQGWDDLVVGVFTPRTDPDALPLSSLTHKFLARVVTRRMEVDLATRHPYARALVSSGSGGLAFVQAWTRIRSQHEGRYFIAEVRWRENRLTGELRFGVDFDPEAGKSVDESLRRAAYDLACTMEDQLDFEPLHRHLHSARPELATMVSTRGRSRPPRRGDWEAVMRHGFSGAPLANGKENSRRATRPGFYGDRTLRFEALVDVDFRLASAVDVIALIDSTLEYLSDSEPSETA</sequence>
<dbReference type="AlphaFoldDB" id="A0A846WQJ8"/>
<accession>A0A846WQJ8</accession>
<dbReference type="EMBL" id="JAAXPC010000008">
    <property type="protein sequence ID" value="NKY03013.1"/>
    <property type="molecule type" value="Genomic_DNA"/>
</dbReference>
<evidence type="ECO:0000313" key="2">
    <source>
        <dbReference type="Proteomes" id="UP000563898"/>
    </source>
</evidence>
<dbReference type="Proteomes" id="UP000563898">
    <property type="component" value="Unassembled WGS sequence"/>
</dbReference>
<reference evidence="1 2" key="1">
    <citation type="submission" date="2020-04" db="EMBL/GenBank/DDBJ databases">
        <title>MicrobeNet Type strains.</title>
        <authorList>
            <person name="Nicholson A.C."/>
        </authorList>
    </citation>
    <scope>NUCLEOTIDE SEQUENCE [LARGE SCALE GENOMIC DNA]</scope>
    <source>
        <strain evidence="1 2">ATCC BAA-14</strain>
    </source>
</reference>
<gene>
    <name evidence="1" type="ORF">HGA05_15695</name>
</gene>
<comment type="caution">
    <text evidence="1">The sequence shown here is derived from an EMBL/GenBank/DDBJ whole genome shotgun (WGS) entry which is preliminary data.</text>
</comment>
<organism evidence="1 2">
    <name type="scientific">Gordonia polyisoprenivorans</name>
    <dbReference type="NCBI Taxonomy" id="84595"/>
    <lineage>
        <taxon>Bacteria</taxon>
        <taxon>Bacillati</taxon>
        <taxon>Actinomycetota</taxon>
        <taxon>Actinomycetes</taxon>
        <taxon>Mycobacteriales</taxon>
        <taxon>Gordoniaceae</taxon>
        <taxon>Gordonia</taxon>
    </lineage>
</organism>
<name>A0A846WQJ8_9ACTN</name>
<dbReference type="RefSeq" id="WP_138944082.1">
    <property type="nucleotide sequence ID" value="NZ_JAAXPC010000008.1"/>
</dbReference>
<proteinExistence type="predicted"/>